<dbReference type="InterPro" id="IPR029058">
    <property type="entry name" value="AB_hydrolase_fold"/>
</dbReference>
<dbReference type="RefSeq" id="XP_045957943.1">
    <property type="nucleotide sequence ID" value="XM_046105538.1"/>
</dbReference>
<evidence type="ECO:0000256" key="1">
    <source>
        <dbReference type="ARBA" id="ARBA00007920"/>
    </source>
</evidence>
<dbReference type="Gene3D" id="1.25.40.10">
    <property type="entry name" value="Tetratricopeptide repeat domain"/>
    <property type="match status" value="4"/>
</dbReference>
<dbReference type="Pfam" id="PF05057">
    <property type="entry name" value="DUF676"/>
    <property type="match status" value="1"/>
</dbReference>
<sequence length="1550" mass="175430">MPQEYPENSYQHDHNRSSTPKIRNVTMEITLGFRQLWIAILTLLAARFIIQKVVPSRLDSNYAPKSGYELVPVDCFNSNVTATGVDIILIHGLGSNPDTTWKKLAKNDSHNQADSLSPGKNYVNWVTDFLCEDLPPNVRPHVRVFFYNYDSYWKRDAIEERRSRLGQELFEEVASMAVKTPERSIVFVGHSYGGLVVKEALIKAQFLQTRRPVNIFQQIKALIFLGTPHRGSASASLAVKAAQIVRAFGLKASPSIVEAITYDSVELQDMHRQFEAISDHVRIVNFYEKQETQEFWGLWSGLVVKEQSATLDRPNAETIGLHTDHSGLNKFAKRDSNYKKIRNKLVELMEAIIMGTSRPWIPEAEKLYTERSSLSDDLEEKLNKPLKGSDQVAHAVAIFGLGGTGKTQLALRYAERHKLRYDTILWIDARSEATIRSSFQRCARELKLLTETYSTVPDLVALKDDPPVRIVLSWLQNRNQFHGEWLVILDNADDLDGGLRDVIPSGVRGSIIITSRDFECVEVLPLGSQKLQVDIMKPSESISLLLRHLNLGAAEVTEDIRDLSLSICENLQHLAFAIHLAGAYIHSCYKVVDLEDDEYLEIELDPKPCLERYLQDYKNHKNQLLKDNMVKRVTLYNQTIWTVWDTSLDAIDKMSSFPSRLLLTLLAHMDPAKIQDEIFRLAAEGLAKRPNMRTVELPRWLLELLSVNENDQWDRFTFEETLKPLRLFGLVRYSKANYPGVNMHSLVQWRAKLDYTCESQQSWNLYYSIFMAAAASKALSEPGNAQFWQHMIPHLPLPKDSFIPESKAAGNIWVIGKLYYRAGRLREAEELLVRVIEVSKRVVGAEHPDTLAAMNNLALVYSYQGRLKEAEELSVQLMEACKRVRGVEHRDTLAAMNTLALTYMGQNRLKEAEELFVRAIEVSKRVLGVEHPYTLTAMSNLASTYMGQNRLKEAEELFVRVIEGLKRVVGVEHPDTLTAISNLASTYSLQGRLKEAEELFAHVMEARKRVLGVEHSDTLTAMNNLASTYKQQRRLKEVEELFAHVMEARKRVLGVEHPDTLAAMSNLASMYSHQGRLKEAEELFVHVMEARKRVLGVEHPDTLAAVSNLASMYSHQGRLKEAEELFVRVIEGLKRVVGAEHPDTLTAISNLASMYSHQGRLKEAEELFVRVIEGLKRVVGAEHPDTLTAISNLASMYSHQGRLKEAEELFVRVIEGLKRVVGAEHPDTLAAMNNLASTYMEQHRLKEAEELFVRVIEGLKRVVGVEHPDTLTAISNLASMYSHQGRLKEAEELFVRVIEGLKRVVGAEHPDTLAAMNNLASTYMEQHRLKEAKELFVRVIEVSKRVVGVEHPDTLTAISNLASMYSYQGRLKEAEELFVQVVEARKRVLGVEHPDTLTAMSKLASTYSLQGRLKEVEELFVHVVEARKRVLGVEHPDTLTAMNNLASTYMGQNRLKEAEELFVRVIEGLKRVVGVEHPDTLTAISNLASTYSLQGRLKEAEELFVHVVEARKRVLGVEHRDTLAAMPSSFMATGFSFSGTDTMSGLWNRL</sequence>
<dbReference type="InterPro" id="IPR019734">
    <property type="entry name" value="TPR_rpt"/>
</dbReference>
<keyword evidence="5" id="KW-1185">Reference proteome</keyword>
<dbReference type="Gene3D" id="3.40.50.1820">
    <property type="entry name" value="alpha/beta hydrolase"/>
    <property type="match status" value="1"/>
</dbReference>
<reference evidence="4" key="1">
    <citation type="journal article" date="2021" name="Nat. Commun.">
        <title>Genetic determinants of endophytism in the Arabidopsis root mycobiome.</title>
        <authorList>
            <person name="Mesny F."/>
            <person name="Miyauchi S."/>
            <person name="Thiergart T."/>
            <person name="Pickel B."/>
            <person name="Atanasova L."/>
            <person name="Karlsson M."/>
            <person name="Huettel B."/>
            <person name="Barry K.W."/>
            <person name="Haridas S."/>
            <person name="Chen C."/>
            <person name="Bauer D."/>
            <person name="Andreopoulos W."/>
            <person name="Pangilinan J."/>
            <person name="LaButti K."/>
            <person name="Riley R."/>
            <person name="Lipzen A."/>
            <person name="Clum A."/>
            <person name="Drula E."/>
            <person name="Henrissat B."/>
            <person name="Kohler A."/>
            <person name="Grigoriev I.V."/>
            <person name="Martin F.M."/>
            <person name="Hacquard S."/>
        </authorList>
    </citation>
    <scope>NUCLEOTIDE SEQUENCE</scope>
    <source>
        <strain evidence="4">MPI-SDFR-AT-0073</strain>
    </source>
</reference>
<proteinExistence type="inferred from homology"/>
<dbReference type="SUPFAM" id="SSF48452">
    <property type="entry name" value="TPR-like"/>
    <property type="match status" value="3"/>
</dbReference>
<evidence type="ECO:0008006" key="6">
    <source>
        <dbReference type="Google" id="ProtNLM"/>
    </source>
</evidence>
<dbReference type="SMART" id="SM00028">
    <property type="entry name" value="TPR"/>
    <property type="match status" value="17"/>
</dbReference>
<accession>A0A9P8UK56</accession>
<evidence type="ECO:0000313" key="5">
    <source>
        <dbReference type="Proteomes" id="UP000758603"/>
    </source>
</evidence>
<evidence type="ECO:0000259" key="3">
    <source>
        <dbReference type="Pfam" id="PF05057"/>
    </source>
</evidence>
<dbReference type="InterPro" id="IPR011990">
    <property type="entry name" value="TPR-like_helical_dom_sf"/>
</dbReference>
<dbReference type="Pfam" id="PF13424">
    <property type="entry name" value="TPR_12"/>
    <property type="match status" value="8"/>
</dbReference>
<protein>
    <recommendedName>
        <fullName evidence="6">GPI inositol-deacylase</fullName>
    </recommendedName>
</protein>
<name>A0A9P8UK56_9PEZI</name>
<dbReference type="SUPFAM" id="SSF52540">
    <property type="entry name" value="P-loop containing nucleoside triphosphate hydrolases"/>
    <property type="match status" value="1"/>
</dbReference>
<evidence type="ECO:0000259" key="2">
    <source>
        <dbReference type="Pfam" id="PF00931"/>
    </source>
</evidence>
<gene>
    <name evidence="4" type="ORF">BKA67DRAFT_625747</name>
</gene>
<dbReference type="GO" id="GO:0043531">
    <property type="term" value="F:ADP binding"/>
    <property type="evidence" value="ECO:0007669"/>
    <property type="project" value="InterPro"/>
</dbReference>
<dbReference type="PANTHER" id="PTHR46082:SF11">
    <property type="entry name" value="AAA+ ATPASE DOMAIN-CONTAINING PROTEIN-RELATED"/>
    <property type="match status" value="1"/>
</dbReference>
<dbReference type="Gene3D" id="3.40.50.300">
    <property type="entry name" value="P-loop containing nucleotide triphosphate hydrolases"/>
    <property type="match status" value="1"/>
</dbReference>
<feature type="domain" description="NB-ARC" evidence="2">
    <location>
        <begin position="379"/>
        <end position="545"/>
    </location>
</feature>
<dbReference type="GeneID" id="70134429"/>
<dbReference type="InterPro" id="IPR053137">
    <property type="entry name" value="NLR-like"/>
</dbReference>
<organism evidence="4 5">
    <name type="scientific">Truncatella angustata</name>
    <dbReference type="NCBI Taxonomy" id="152316"/>
    <lineage>
        <taxon>Eukaryota</taxon>
        <taxon>Fungi</taxon>
        <taxon>Dikarya</taxon>
        <taxon>Ascomycota</taxon>
        <taxon>Pezizomycotina</taxon>
        <taxon>Sordariomycetes</taxon>
        <taxon>Xylariomycetidae</taxon>
        <taxon>Amphisphaeriales</taxon>
        <taxon>Sporocadaceae</taxon>
        <taxon>Truncatella</taxon>
    </lineage>
</organism>
<evidence type="ECO:0000313" key="4">
    <source>
        <dbReference type="EMBL" id="KAH6653666.1"/>
    </source>
</evidence>
<dbReference type="EMBL" id="JAGPXC010000005">
    <property type="protein sequence ID" value="KAH6653666.1"/>
    <property type="molecule type" value="Genomic_DNA"/>
</dbReference>
<dbReference type="PRINTS" id="PR00381">
    <property type="entry name" value="KINESINLIGHT"/>
</dbReference>
<comment type="caution">
    <text evidence="4">The sequence shown here is derived from an EMBL/GenBank/DDBJ whole genome shotgun (WGS) entry which is preliminary data.</text>
</comment>
<dbReference type="Proteomes" id="UP000758603">
    <property type="component" value="Unassembled WGS sequence"/>
</dbReference>
<dbReference type="InterPro" id="IPR002182">
    <property type="entry name" value="NB-ARC"/>
</dbReference>
<dbReference type="InterPro" id="IPR007751">
    <property type="entry name" value="DUF676_lipase-like"/>
</dbReference>
<dbReference type="OrthoDB" id="7464126at2759"/>
<comment type="similarity">
    <text evidence="1">Belongs to the putative lipase ROG1 family.</text>
</comment>
<feature type="domain" description="DUF676" evidence="3">
    <location>
        <begin position="145"/>
        <end position="236"/>
    </location>
</feature>
<dbReference type="PANTHER" id="PTHR46082">
    <property type="entry name" value="ATP/GTP-BINDING PROTEIN-RELATED"/>
    <property type="match status" value="1"/>
</dbReference>
<dbReference type="Pfam" id="PF00931">
    <property type="entry name" value="NB-ARC"/>
    <property type="match status" value="1"/>
</dbReference>
<dbReference type="SUPFAM" id="SSF53474">
    <property type="entry name" value="alpha/beta-Hydrolases"/>
    <property type="match status" value="1"/>
</dbReference>
<dbReference type="InterPro" id="IPR027417">
    <property type="entry name" value="P-loop_NTPase"/>
</dbReference>